<dbReference type="OrthoDB" id="1655843at2"/>
<evidence type="ECO:0000313" key="2">
    <source>
        <dbReference type="EMBL" id="EFW05373.1"/>
    </source>
</evidence>
<dbReference type="Pfam" id="PF21939">
    <property type="entry name" value="Gp10_C"/>
    <property type="match status" value="1"/>
</dbReference>
<dbReference type="GeneID" id="78230954"/>
<name>E7G983_9FIRM</name>
<dbReference type="Proteomes" id="UP000003157">
    <property type="component" value="Unassembled WGS sequence"/>
</dbReference>
<protein>
    <recommendedName>
        <fullName evidence="1">Baseplate structural protein Gp10 C-terminal domain-containing protein</fullName>
    </recommendedName>
</protein>
<comment type="caution">
    <text evidence="2">The sequence shown here is derived from an EMBL/GenBank/DDBJ whole genome shotgun (WGS) entry which is preliminary data.</text>
</comment>
<dbReference type="RefSeq" id="WP_008788437.1">
    <property type="nucleotide sequence ID" value="NZ_AKCB01000002.1"/>
</dbReference>
<gene>
    <name evidence="2" type="ORF">HMPREF9488_01321</name>
</gene>
<dbReference type="SUPFAM" id="SSF88874">
    <property type="entry name" value="Receptor-binding domain of short tail fibre protein gp12"/>
    <property type="match status" value="1"/>
</dbReference>
<reference evidence="2 3" key="1">
    <citation type="submission" date="2010-12" db="EMBL/GenBank/DDBJ databases">
        <title>The Genome Sequence of Coprobacillus sp. strain 29_1.</title>
        <authorList>
            <consortium name="The Broad Institute Genome Sequencing Platform"/>
            <person name="Earl A."/>
            <person name="Ward D."/>
            <person name="Feldgarden M."/>
            <person name="Gevers D."/>
            <person name="Daigneault M."/>
            <person name="Sibley C.D."/>
            <person name="White A."/>
            <person name="Strauss J."/>
            <person name="Allen-Vercoe E."/>
            <person name="Young S.K."/>
            <person name="Zeng Q."/>
            <person name="Gargeya S."/>
            <person name="Fitzgerald M."/>
            <person name="Haas B."/>
            <person name="Abouelleil A."/>
            <person name="Alvarado L."/>
            <person name="Arachchi H.M."/>
            <person name="Berlin A."/>
            <person name="Brown A."/>
            <person name="Chapman S.B."/>
            <person name="Chen Z."/>
            <person name="Dunbar C."/>
            <person name="Freedman E."/>
            <person name="Gearin G."/>
            <person name="Gellesch M."/>
            <person name="Goldberg J."/>
            <person name="Griggs A."/>
            <person name="Gujja S."/>
            <person name="Heilman E."/>
            <person name="Heiman D."/>
            <person name="Howarth C."/>
            <person name="Larson L."/>
            <person name="Lui A."/>
            <person name="MacDonald P.J.P."/>
            <person name="Mehta T."/>
            <person name="Montmayeur A."/>
            <person name="Murphy C."/>
            <person name="Neiman D."/>
            <person name="Pearson M."/>
            <person name="Priest M."/>
            <person name="Roberts A."/>
            <person name="Saif S."/>
            <person name="Shea T."/>
            <person name="Shenoy N."/>
            <person name="Sisk P."/>
            <person name="Stolte C."/>
            <person name="Sykes S."/>
            <person name="White J."/>
            <person name="Yandava C."/>
            <person name="Nusbaum C."/>
            <person name="Birren B."/>
        </authorList>
    </citation>
    <scope>NUCLEOTIDE SEQUENCE [LARGE SCALE GENOMIC DNA]</scope>
    <source>
        <strain evidence="2 3">29_1</strain>
    </source>
</reference>
<accession>E7G983</accession>
<dbReference type="eggNOG" id="COG4675">
    <property type="taxonomic scope" value="Bacteria"/>
</dbReference>
<keyword evidence="3" id="KW-1185">Reference proteome</keyword>
<feature type="domain" description="Baseplate structural protein Gp10 C-terminal" evidence="1">
    <location>
        <begin position="20"/>
        <end position="187"/>
    </location>
</feature>
<dbReference type="STRING" id="100884.GCA_000269565_03164"/>
<dbReference type="InterPro" id="IPR053827">
    <property type="entry name" value="Gp10_C"/>
</dbReference>
<evidence type="ECO:0000313" key="3">
    <source>
        <dbReference type="Proteomes" id="UP000003157"/>
    </source>
</evidence>
<sequence length="188" mass="20794">MGKNCLDKLRMTFQTINGKLFYRVGDVIMTTNKENPAKWYGGTWEIFAPGRTVVCIDTSQSEFNSVKKVGGEKSHVLTINEIPSHSHMQNAHLHTASSQSAGSHGHRIRQRNNVFGQGNNDANYSLGYHTDAPDKNPSWVSSSIEHAGEHTHTISVNATVGTNQTTGGSLSHNNLQPFITVYMWIRVT</sequence>
<evidence type="ECO:0000259" key="1">
    <source>
        <dbReference type="Pfam" id="PF21939"/>
    </source>
</evidence>
<dbReference type="AlphaFoldDB" id="E7G983"/>
<organism evidence="2 3">
    <name type="scientific">Coprobacillus cateniformis</name>
    <dbReference type="NCBI Taxonomy" id="100884"/>
    <lineage>
        <taxon>Bacteria</taxon>
        <taxon>Bacillati</taxon>
        <taxon>Bacillota</taxon>
        <taxon>Erysipelotrichia</taxon>
        <taxon>Erysipelotrichales</taxon>
        <taxon>Coprobacillaceae</taxon>
        <taxon>Coprobacillus</taxon>
    </lineage>
</organism>
<dbReference type="EMBL" id="ADKX01000024">
    <property type="protein sequence ID" value="EFW05373.1"/>
    <property type="molecule type" value="Genomic_DNA"/>
</dbReference>
<dbReference type="HOGENOM" id="CLU_1537482_0_0_9"/>
<proteinExistence type="predicted"/>